<evidence type="ECO:0000256" key="5">
    <source>
        <dbReference type="ARBA" id="ARBA00023136"/>
    </source>
</evidence>
<dbReference type="Proteomes" id="UP000676386">
    <property type="component" value="Unassembled WGS sequence"/>
</dbReference>
<dbReference type="RefSeq" id="WP_211972740.1">
    <property type="nucleotide sequence ID" value="NZ_CBFHAM010000001.1"/>
</dbReference>
<dbReference type="InterPro" id="IPR051449">
    <property type="entry name" value="ABC-2_transporter_component"/>
</dbReference>
<feature type="transmembrane region" description="Helical" evidence="6">
    <location>
        <begin position="152"/>
        <end position="172"/>
    </location>
</feature>
<evidence type="ECO:0000313" key="9">
    <source>
        <dbReference type="Proteomes" id="UP000676386"/>
    </source>
</evidence>
<dbReference type="PANTHER" id="PTHR30294:SF29">
    <property type="entry name" value="MULTIDRUG ABC TRANSPORTER PERMEASE YBHS-RELATED"/>
    <property type="match status" value="1"/>
</dbReference>
<comment type="caution">
    <text evidence="8">The sequence shown here is derived from an EMBL/GenBank/DDBJ whole genome shotgun (WGS) entry which is preliminary data.</text>
</comment>
<evidence type="ECO:0000256" key="3">
    <source>
        <dbReference type="ARBA" id="ARBA00022692"/>
    </source>
</evidence>
<sequence>MKMIFKIAKTELRNLFYSPVAWFLTVAFMVQCGVYYCAPLVTSARWQDITMKSMPKFKDWGSSLTVQLFLAGDSIFKNALENLYLFIPLLTMGLISREVNNGTIKLLYSSPVKTREIVLGKYLAIMLYNMLLVSVIGIFMLLGIFQIQHADYGLLLSALLGFYLLVCTYTAIGLFMSSLTNYQIVAAIGSFIVILILSRIGGLWQKYDVVRDLTYFLSISGRTVKMLKGLITSKDVIYFLLVIFMFISFTLIKLKSGRESKSWLVSASKYAGVVVLVLSVGYFSSRPAYIAYWDTTAGDYNTLHPNVQKVIKEMGPGKLEVTLYTNLLGGGAPKGFPQGRNDYLTSVWERYQRFKPDIEFKYVYYYDTDDKDSMVYKTMPGKSLPEIAQQVANGFDQPLSLFKPPAEIRKMIDLQPENYRVVMELKYNGQRTFLRTFDDATFWPEDEHIAAALKRVMQAKLPRITFLTGHLERDIYKKGERDYQLLVYAKDYRQSLMNLGFDSDTLSAGREIPTDISMLVLADPKTALDQSSRDRISEYVNKGGNMMILGEPGKQQVLNPVLQPMGTQLEDGKLVEVTGYEMPDMIKPMLTPGMAEMARDGVSKAFYSKMADGDTLLTVDMSGTASVAAADTSGFTSKVLLATRPGKDWLKKGALVADSAAPVFNALEGDTRRPSYATAMALSRKVGNKEQRIIVCGDADFMSTIRQKTSLTFVCREMFCWLNYEAFPIYGPLAMPEDGLLRTSYAGANTTYILFVWVLPALIALVGTILLIRRKRQ</sequence>
<comment type="subcellular location">
    <subcellularLocation>
        <location evidence="1">Cell membrane</location>
        <topology evidence="1">Multi-pass membrane protein</topology>
    </subcellularLocation>
</comment>
<proteinExistence type="predicted"/>
<dbReference type="InterPro" id="IPR019196">
    <property type="entry name" value="ABC_transp_unknown"/>
</dbReference>
<feature type="transmembrane region" description="Helical" evidence="6">
    <location>
        <begin position="236"/>
        <end position="252"/>
    </location>
</feature>
<dbReference type="Pfam" id="PF09822">
    <property type="entry name" value="ABC_transp_aux"/>
    <property type="match status" value="1"/>
</dbReference>
<keyword evidence="2" id="KW-1003">Cell membrane</keyword>
<dbReference type="EMBL" id="JAGTXB010000004">
    <property type="protein sequence ID" value="MBS0027634.1"/>
    <property type="molecule type" value="Genomic_DNA"/>
</dbReference>
<feature type="domain" description="ABC-type uncharacterised transport system" evidence="7">
    <location>
        <begin position="462"/>
        <end position="555"/>
    </location>
</feature>
<feature type="transmembrane region" description="Helical" evidence="6">
    <location>
        <begin position="752"/>
        <end position="772"/>
    </location>
</feature>
<evidence type="ECO:0000256" key="1">
    <source>
        <dbReference type="ARBA" id="ARBA00004651"/>
    </source>
</evidence>
<accession>A0ABS5IXD2</accession>
<keyword evidence="5 6" id="KW-0472">Membrane</keyword>
<keyword evidence="4 6" id="KW-1133">Transmembrane helix</keyword>
<feature type="transmembrane region" description="Helical" evidence="6">
    <location>
        <begin position="264"/>
        <end position="283"/>
    </location>
</feature>
<evidence type="ECO:0000313" key="8">
    <source>
        <dbReference type="EMBL" id="MBS0027634.1"/>
    </source>
</evidence>
<feature type="transmembrane region" description="Helical" evidence="6">
    <location>
        <begin position="122"/>
        <end position="146"/>
    </location>
</feature>
<evidence type="ECO:0000259" key="7">
    <source>
        <dbReference type="Pfam" id="PF09822"/>
    </source>
</evidence>
<dbReference type="PANTHER" id="PTHR30294">
    <property type="entry name" value="MEMBRANE COMPONENT OF ABC TRANSPORTER YHHJ-RELATED"/>
    <property type="match status" value="1"/>
</dbReference>
<evidence type="ECO:0000256" key="2">
    <source>
        <dbReference type="ARBA" id="ARBA00022475"/>
    </source>
</evidence>
<organism evidence="8 9">
    <name type="scientific">Chitinophaga hostae</name>
    <dbReference type="NCBI Taxonomy" id="2831022"/>
    <lineage>
        <taxon>Bacteria</taxon>
        <taxon>Pseudomonadati</taxon>
        <taxon>Bacteroidota</taxon>
        <taxon>Chitinophagia</taxon>
        <taxon>Chitinophagales</taxon>
        <taxon>Chitinophagaceae</taxon>
        <taxon>Chitinophaga</taxon>
    </lineage>
</organism>
<feature type="transmembrane region" description="Helical" evidence="6">
    <location>
        <begin position="184"/>
        <end position="204"/>
    </location>
</feature>
<keyword evidence="9" id="KW-1185">Reference proteome</keyword>
<feature type="transmembrane region" description="Helical" evidence="6">
    <location>
        <begin position="20"/>
        <end position="42"/>
    </location>
</feature>
<protein>
    <submittedName>
        <fullName evidence="8">Gldg family protein</fullName>
    </submittedName>
</protein>
<keyword evidence="3 6" id="KW-0812">Transmembrane</keyword>
<gene>
    <name evidence="8" type="ORF">KE626_09970</name>
</gene>
<evidence type="ECO:0000256" key="6">
    <source>
        <dbReference type="SAM" id="Phobius"/>
    </source>
</evidence>
<reference evidence="8 9" key="1">
    <citation type="submission" date="2021-04" db="EMBL/GenBank/DDBJ databases">
        <title>Chitinophaga sp. nov., isolated from the rhizosphere soil.</title>
        <authorList>
            <person name="He S."/>
        </authorList>
    </citation>
    <scope>NUCLEOTIDE SEQUENCE [LARGE SCALE GENOMIC DNA]</scope>
    <source>
        <strain evidence="8 9">2R12</strain>
    </source>
</reference>
<name>A0ABS5IXD2_9BACT</name>
<evidence type="ECO:0000256" key="4">
    <source>
        <dbReference type="ARBA" id="ARBA00022989"/>
    </source>
</evidence>
<dbReference type="Pfam" id="PF12679">
    <property type="entry name" value="ABC2_membrane_2"/>
    <property type="match status" value="1"/>
</dbReference>